<feature type="region of interest" description="Disordered" evidence="1">
    <location>
        <begin position="139"/>
        <end position="249"/>
    </location>
</feature>
<feature type="compositionally biased region" description="Polar residues" evidence="1">
    <location>
        <begin position="155"/>
        <end position="166"/>
    </location>
</feature>
<feature type="compositionally biased region" description="Low complexity" evidence="1">
    <location>
        <begin position="38"/>
        <end position="58"/>
    </location>
</feature>
<name>A0AAE0C5E0_9CHLO</name>
<evidence type="ECO:0000313" key="2">
    <source>
        <dbReference type="EMBL" id="KAK3248059.1"/>
    </source>
</evidence>
<feature type="compositionally biased region" description="Polar residues" evidence="1">
    <location>
        <begin position="139"/>
        <end position="148"/>
    </location>
</feature>
<feature type="compositionally biased region" description="Low complexity" evidence="1">
    <location>
        <begin position="195"/>
        <end position="222"/>
    </location>
</feature>
<accession>A0AAE0C5E0</accession>
<dbReference type="Proteomes" id="UP001190700">
    <property type="component" value="Unassembled WGS sequence"/>
</dbReference>
<feature type="non-terminal residue" evidence="2">
    <location>
        <position position="249"/>
    </location>
</feature>
<evidence type="ECO:0000256" key="1">
    <source>
        <dbReference type="SAM" id="MobiDB-lite"/>
    </source>
</evidence>
<keyword evidence="3" id="KW-1185">Reference proteome</keyword>
<comment type="caution">
    <text evidence="2">The sequence shown here is derived from an EMBL/GenBank/DDBJ whole genome shotgun (WGS) entry which is preliminary data.</text>
</comment>
<gene>
    <name evidence="2" type="ORF">CYMTET_42464</name>
</gene>
<sequence>MASDPIARMDMSLEDIIKQKQAEAKSTKTKSSAPANGKKVATTKAISKAVKAKSANANPQARQKNQAPGGGKRALATAITAKVSARRQSTLAQKRGLKPAAQAVAKQRSQQLASASLVRTNRTPKRGFAVNKAVSARLQNNGQRQPQLQAKKWATPQQKPAKTDVSNPLAMRITVVNSPAPQARPPTSAAPAKAQRQPLQRQPLQRQSNQRQRNSGGNSRNNIIMPGDALKAGKPGKTKKLPVVSPVAS</sequence>
<organism evidence="2 3">
    <name type="scientific">Cymbomonas tetramitiformis</name>
    <dbReference type="NCBI Taxonomy" id="36881"/>
    <lineage>
        <taxon>Eukaryota</taxon>
        <taxon>Viridiplantae</taxon>
        <taxon>Chlorophyta</taxon>
        <taxon>Pyramimonadophyceae</taxon>
        <taxon>Pyramimonadales</taxon>
        <taxon>Pyramimonadaceae</taxon>
        <taxon>Cymbomonas</taxon>
    </lineage>
</organism>
<dbReference type="AlphaFoldDB" id="A0AAE0C5E0"/>
<reference evidence="2 3" key="1">
    <citation type="journal article" date="2015" name="Genome Biol. Evol.">
        <title>Comparative Genomics of a Bacterivorous Green Alga Reveals Evolutionary Causalities and Consequences of Phago-Mixotrophic Mode of Nutrition.</title>
        <authorList>
            <person name="Burns J.A."/>
            <person name="Paasch A."/>
            <person name="Narechania A."/>
            <person name="Kim E."/>
        </authorList>
    </citation>
    <scope>NUCLEOTIDE SEQUENCE [LARGE SCALE GENOMIC DNA]</scope>
    <source>
        <strain evidence="2 3">PLY_AMNH</strain>
    </source>
</reference>
<dbReference type="EMBL" id="LGRX02028448">
    <property type="protein sequence ID" value="KAK3248059.1"/>
    <property type="molecule type" value="Genomic_DNA"/>
</dbReference>
<protein>
    <submittedName>
        <fullName evidence="2">Uncharacterized protein</fullName>
    </submittedName>
</protein>
<feature type="compositionally biased region" description="Polar residues" evidence="1">
    <location>
        <begin position="107"/>
        <end position="121"/>
    </location>
</feature>
<feature type="region of interest" description="Disordered" evidence="1">
    <location>
        <begin position="21"/>
        <end position="127"/>
    </location>
</feature>
<proteinExistence type="predicted"/>
<evidence type="ECO:0000313" key="3">
    <source>
        <dbReference type="Proteomes" id="UP001190700"/>
    </source>
</evidence>